<accession>A0AAU6R653</accession>
<organism evidence="1">
    <name type="scientific">Micrococcus phage Kurnik</name>
    <dbReference type="NCBI Taxonomy" id="3092208"/>
    <lineage>
        <taxon>Viruses</taxon>
        <taxon>Duplodnaviria</taxon>
        <taxon>Heunggongvirae</taxon>
        <taxon>Uroviricota</taxon>
        <taxon>Caudoviricetes</taxon>
    </lineage>
</organism>
<proteinExistence type="predicted"/>
<sequence>MAQKMGVRPSEVLHLKDELAAWCFDRAVLTFANHVEAAVEAKQKNARNRAAAQRAGQLVLNKYLYADNPQAPGRFRDPSRR</sequence>
<name>A0AAU6R653_9CAUD</name>
<dbReference type="EMBL" id="OR756649">
    <property type="protein sequence ID" value="WZE63470.1"/>
    <property type="molecule type" value="Genomic_DNA"/>
</dbReference>
<evidence type="ECO:0000313" key="1">
    <source>
        <dbReference type="EMBL" id="WZE63470.1"/>
    </source>
</evidence>
<protein>
    <submittedName>
        <fullName evidence="1">Tail assembly chaperone protein</fullName>
    </submittedName>
</protein>
<reference evidence="1" key="1">
    <citation type="submission" date="2023-10" db="EMBL/GenBank/DDBJ databases">
        <title>Two new lytic phages for Micrococcus sp. strain 1402.</title>
        <authorList>
            <person name="Petrzik K."/>
        </authorList>
    </citation>
    <scope>NUCLEOTIDE SEQUENCE</scope>
</reference>